<sequence length="221" mass="25586">MALVCLFLQTKKVVFFLLNVIIDPYYNRGLKMKFLHLFFLLVLTFSSCITYYRDYPTIEAPQKSSNPSKVKLFYHIEPFPILEFGGYTALKSFFKTKMKSQFSDTEEIIDPTSIPKKGVYCKVSTQWAPISAPALIFGYISVATATILPSWSSNEGFDVTYSVYKDGQKVKDFVYSPRRSIFLWIFTLPVVWINLFTSTEEEVFKATTYQFLEDAKPYLNE</sequence>
<dbReference type="Proteomes" id="UP000298112">
    <property type="component" value="Unassembled WGS sequence"/>
</dbReference>
<gene>
    <name evidence="2" type="ORF">EHQ95_01800</name>
</gene>
<evidence type="ECO:0000256" key="1">
    <source>
        <dbReference type="SAM" id="Phobius"/>
    </source>
</evidence>
<evidence type="ECO:0000313" key="2">
    <source>
        <dbReference type="EMBL" id="TGM61513.1"/>
    </source>
</evidence>
<keyword evidence="3" id="KW-1185">Reference proteome</keyword>
<dbReference type="EMBL" id="RQHF01000007">
    <property type="protein sequence ID" value="TGM61513.1"/>
    <property type="molecule type" value="Genomic_DNA"/>
</dbReference>
<feature type="transmembrane region" description="Helical" evidence="1">
    <location>
        <begin position="72"/>
        <end position="90"/>
    </location>
</feature>
<evidence type="ECO:0008006" key="4">
    <source>
        <dbReference type="Google" id="ProtNLM"/>
    </source>
</evidence>
<reference evidence="3" key="1">
    <citation type="journal article" date="2019" name="PLoS Negl. Trop. Dis.">
        <title>Revisiting the worldwide diversity of Leptospira species in the environment.</title>
        <authorList>
            <person name="Vincent A.T."/>
            <person name="Schiettekatte O."/>
            <person name="Bourhy P."/>
            <person name="Veyrier F.J."/>
            <person name="Picardeau M."/>
        </authorList>
    </citation>
    <scope>NUCLEOTIDE SEQUENCE [LARGE SCALE GENOMIC DNA]</scope>
    <source>
        <strain evidence="3">201601955</strain>
    </source>
</reference>
<feature type="transmembrane region" description="Helical" evidence="1">
    <location>
        <begin position="34"/>
        <end position="52"/>
    </location>
</feature>
<evidence type="ECO:0000313" key="3">
    <source>
        <dbReference type="Proteomes" id="UP000298112"/>
    </source>
</evidence>
<protein>
    <recommendedName>
        <fullName evidence="4">Lipoprotein</fullName>
    </recommendedName>
</protein>
<comment type="caution">
    <text evidence="2">The sequence shown here is derived from an EMBL/GenBank/DDBJ whole genome shotgun (WGS) entry which is preliminary data.</text>
</comment>
<feature type="transmembrane region" description="Helical" evidence="1">
    <location>
        <begin position="181"/>
        <end position="199"/>
    </location>
</feature>
<keyword evidence="1" id="KW-0812">Transmembrane</keyword>
<accession>A0ABY2NTZ0</accession>
<keyword evidence="1" id="KW-0472">Membrane</keyword>
<dbReference type="NCBIfam" id="NF047816">
    <property type="entry name" value="LIC12231_lipo"/>
    <property type="match status" value="1"/>
</dbReference>
<organism evidence="2 3">
    <name type="scientific">Leptospira vanthielii</name>
    <dbReference type="NCBI Taxonomy" id="293085"/>
    <lineage>
        <taxon>Bacteria</taxon>
        <taxon>Pseudomonadati</taxon>
        <taxon>Spirochaetota</taxon>
        <taxon>Spirochaetia</taxon>
        <taxon>Leptospirales</taxon>
        <taxon>Leptospiraceae</taxon>
        <taxon>Leptospira</taxon>
    </lineage>
</organism>
<name>A0ABY2NTZ0_9LEPT</name>
<keyword evidence="1" id="KW-1133">Transmembrane helix</keyword>
<proteinExistence type="predicted"/>